<reference evidence="5" key="1">
    <citation type="submission" date="2025-08" db="UniProtKB">
        <authorList>
            <consortium name="RefSeq"/>
        </authorList>
    </citation>
    <scope>IDENTIFICATION</scope>
    <source>
        <tissue evidence="5">Spleen</tissue>
    </source>
</reference>
<sequence>MCPAPGRLKVSCEVRERNWKRPTGAHRWVCARLSGGNGDGAGIEGWLLRTPGGFCGFLVQRLLQVLTALSAFPGMMSPKIEAVVRKKYRMAECPVWEEETGQLMYVDINAQSVCRWDPLSNAVQTVGLRDRVGCMALHRSGSYVVAVGTSLGLLDWPTGQVQWLAQVDRDKPNNRFNDGKVDPAGRFVAGTMPEPSSPGVWSHGQGSVYTLYADGSVMRHLDGLGISNGLDWSMDHRTFYHVDSLGYTVQAYDYDLMTGNIGPHQPCSRLRRLLEQSRGRPSLRARTWVSGRQSGRTWSLGSAGPAELRGDCTGYPAGCQRTAGQGGRMFQMGVNAARDVGVAAGCILACGDRDRTRPGTGQGMCTACRARAVTGGSPQSYVLNVLRSRLGGRARETGTGTPHGHRELPGITGVSLRRGFGK</sequence>
<dbReference type="GeneID" id="102820747"/>
<dbReference type="InterPro" id="IPR005511">
    <property type="entry name" value="SMP-30"/>
</dbReference>
<evidence type="ECO:0000313" key="4">
    <source>
        <dbReference type="Proteomes" id="UP000504623"/>
    </source>
</evidence>
<dbReference type="Pfam" id="PF08450">
    <property type="entry name" value="SGL"/>
    <property type="match status" value="1"/>
</dbReference>
<dbReference type="PANTHER" id="PTHR10907">
    <property type="entry name" value="REGUCALCIN"/>
    <property type="match status" value="1"/>
</dbReference>
<dbReference type="Proteomes" id="UP000504623">
    <property type="component" value="Unplaced"/>
</dbReference>
<evidence type="ECO:0000256" key="2">
    <source>
        <dbReference type="PIRSR" id="PIRSR605511-2"/>
    </source>
</evidence>
<evidence type="ECO:0000256" key="1">
    <source>
        <dbReference type="ARBA" id="ARBA00008853"/>
    </source>
</evidence>
<proteinExistence type="inferred from homology"/>
<dbReference type="InterPro" id="IPR011042">
    <property type="entry name" value="6-blade_b-propeller_TolB-like"/>
</dbReference>
<dbReference type="GO" id="GO:0019853">
    <property type="term" value="P:L-ascorbic acid biosynthetic process"/>
    <property type="evidence" value="ECO:0007669"/>
    <property type="project" value="TreeGrafter"/>
</dbReference>
<feature type="binding site" evidence="2">
    <location>
        <position position="228"/>
    </location>
    <ligand>
        <name>a divalent metal cation</name>
        <dbReference type="ChEBI" id="CHEBI:60240"/>
    </ligand>
</feature>
<feature type="binding site" evidence="2">
    <location>
        <position position="177"/>
    </location>
    <ligand>
        <name>substrate</name>
    </ligand>
</feature>
<evidence type="ECO:0000313" key="5">
    <source>
        <dbReference type="RefSeq" id="XP_006876320.1"/>
    </source>
</evidence>
<dbReference type="InterPro" id="IPR013658">
    <property type="entry name" value="SGL"/>
</dbReference>
<protein>
    <submittedName>
        <fullName evidence="5">Regucalcin-like</fullName>
    </submittedName>
</protein>
<gene>
    <name evidence="5" type="primary">LOC102820747</name>
</gene>
<keyword evidence="2" id="KW-0862">Zinc</keyword>
<dbReference type="GO" id="GO:0005509">
    <property type="term" value="F:calcium ion binding"/>
    <property type="evidence" value="ECO:0007669"/>
    <property type="project" value="TreeGrafter"/>
</dbReference>
<dbReference type="OrthoDB" id="423498at2759"/>
<feature type="domain" description="SMP-30/Gluconolactonase/LRE-like region" evidence="3">
    <location>
        <begin position="91"/>
        <end position="271"/>
    </location>
</feature>
<dbReference type="GO" id="GO:0004341">
    <property type="term" value="F:gluconolactonase activity"/>
    <property type="evidence" value="ECO:0007669"/>
    <property type="project" value="TreeGrafter"/>
</dbReference>
<evidence type="ECO:0000259" key="3">
    <source>
        <dbReference type="Pfam" id="PF08450"/>
    </source>
</evidence>
<keyword evidence="2" id="KW-0479">Metal-binding</keyword>
<feature type="binding site" evidence="2">
    <location>
        <position position="92"/>
    </location>
    <ligand>
        <name>a divalent metal cation</name>
        <dbReference type="ChEBI" id="CHEBI:60240"/>
    </ligand>
</feature>
<feature type="binding site" evidence="2">
    <location>
        <position position="175"/>
    </location>
    <ligand>
        <name>substrate</name>
    </ligand>
</feature>
<dbReference type="PANTHER" id="PTHR10907:SF64">
    <property type="entry name" value="REGUCALCIN"/>
    <property type="match status" value="1"/>
</dbReference>
<dbReference type="PRINTS" id="PR01790">
    <property type="entry name" value="SMP30FAMILY"/>
</dbReference>
<comment type="similarity">
    <text evidence="1">Belongs to the SMP-30/CGR1 family.</text>
</comment>
<dbReference type="SUPFAM" id="SSF63829">
    <property type="entry name" value="Calcium-dependent phosphotriesterase"/>
    <property type="match status" value="1"/>
</dbReference>
<accession>A0A9B0UA72</accession>
<name>A0A9B0UA72_CHRAS</name>
<dbReference type="AlphaFoldDB" id="A0A9B0UA72"/>
<dbReference type="RefSeq" id="XP_006876320.1">
    <property type="nucleotide sequence ID" value="XM_006876258.1"/>
</dbReference>
<comment type="cofactor">
    <cofactor evidence="2">
        <name>Zn(2+)</name>
        <dbReference type="ChEBI" id="CHEBI:29105"/>
    </cofactor>
    <text evidence="2">Binds 1 divalent metal cation per subunit.</text>
</comment>
<keyword evidence="4" id="KW-1185">Reference proteome</keyword>
<dbReference type="Gene3D" id="2.120.10.30">
    <property type="entry name" value="TolB, C-terminal domain"/>
    <property type="match status" value="1"/>
</dbReference>
<organism evidence="4 5">
    <name type="scientific">Chrysochloris asiatica</name>
    <name type="common">Cape golden mole</name>
    <dbReference type="NCBI Taxonomy" id="185453"/>
    <lineage>
        <taxon>Eukaryota</taxon>
        <taxon>Metazoa</taxon>
        <taxon>Chordata</taxon>
        <taxon>Craniata</taxon>
        <taxon>Vertebrata</taxon>
        <taxon>Euteleostomi</taxon>
        <taxon>Mammalia</taxon>
        <taxon>Eutheria</taxon>
        <taxon>Afrotheria</taxon>
        <taxon>Chrysochloridae</taxon>
        <taxon>Chrysochlorinae</taxon>
        <taxon>Chrysochloris</taxon>
    </lineage>
</organism>